<evidence type="ECO:0000313" key="3">
    <source>
        <dbReference type="Proteomes" id="UP000006103"/>
    </source>
</evidence>
<reference evidence="2 3" key="1">
    <citation type="journal article" date="2011" name="J. Bacteriol.">
        <title>Whole-genome sequences of two Borrelia afzelii and two Borrelia garinii Lyme disease agent isolates.</title>
        <authorList>
            <person name="Casjens S.R."/>
            <person name="Mongodin E.F."/>
            <person name="Qiu W.-G."/>
            <person name="Dunn J.J."/>
            <person name="Luft B.J."/>
            <person name="Fraser-Liggett C.M."/>
            <person name="Schutzer S.E."/>
        </authorList>
    </citation>
    <scope>NUCLEOTIDE SEQUENCE [LARGE SCALE GENOMIC DNA]</scope>
    <source>
        <strain evidence="2 3">PBr</strain>
    </source>
</reference>
<keyword evidence="2" id="KW-0449">Lipoprotein</keyword>
<dbReference type="Pfam" id="PF24960">
    <property type="entry name" value="BB0158"/>
    <property type="match status" value="1"/>
</dbReference>
<keyword evidence="3" id="KW-1185">Reference proteome</keyword>
<dbReference type="InterPro" id="IPR056668">
    <property type="entry name" value="BB0158-like"/>
</dbReference>
<geneLocation type="plasmid" evidence="2 3">
    <name>PBr_lp28-9</name>
</geneLocation>
<gene>
    <name evidence="2" type="ORF">BGAPBR_F0003</name>
</gene>
<accession>B8F1S8</accession>
<dbReference type="AlphaFoldDB" id="B8F1S8"/>
<sequence length="288" mass="33793">MKKDILHTLNVFLYISLLYSCSFTPLKSSQIISIKTGVFDFKEIEEGGIIEYSKNLIKENNKNICLTFKEAELDEIKEGEIFELLAGGYITWVKSGHLRDIKDKHNNLIKDLEGLKYSYIFSPIRFKNYSLFSYSHTTYSVNDNNYKILGQEIPIAKIISFESTKEFEKKYQVKNLKLNSEGLNIDFEQYRTGFAKINLKETSKEANYIYSYNFGVFDDSLTDSFQFFYKKNKCNYMLAYLTIQDKQTNEDKTYEIILNIKLFNDTVRLMFAKYSNLSTKKLKLPINE</sequence>
<keyword evidence="2" id="KW-0614">Plasmid</keyword>
<evidence type="ECO:0000259" key="1">
    <source>
        <dbReference type="Pfam" id="PF24960"/>
    </source>
</evidence>
<proteinExistence type="predicted"/>
<protein>
    <submittedName>
        <fullName evidence="2">Lipoprotein</fullName>
    </submittedName>
</protein>
<dbReference type="NCBIfam" id="NF033723">
    <property type="entry name" value="S2_P23"/>
    <property type="match status" value="1"/>
</dbReference>
<feature type="domain" description="Outer surface lipoprotein BB0158" evidence="1">
    <location>
        <begin position="85"/>
        <end position="275"/>
    </location>
</feature>
<dbReference type="PROSITE" id="PS51257">
    <property type="entry name" value="PROKAR_LIPOPROTEIN"/>
    <property type="match status" value="1"/>
</dbReference>
<dbReference type="Proteomes" id="UP000006103">
    <property type="component" value="Plasmid PBr_lp28-9"/>
</dbReference>
<evidence type="ECO:0000313" key="2">
    <source>
        <dbReference type="EMBL" id="ACL34874.1"/>
    </source>
</evidence>
<name>B8F1S8_BORGR</name>
<organism evidence="2 3">
    <name type="scientific">Borreliella garinii PBr</name>
    <dbReference type="NCBI Taxonomy" id="498743"/>
    <lineage>
        <taxon>Bacteria</taxon>
        <taxon>Pseudomonadati</taxon>
        <taxon>Spirochaetota</taxon>
        <taxon>Spirochaetia</taxon>
        <taxon>Spirochaetales</taxon>
        <taxon>Borreliaceae</taxon>
        <taxon>Borreliella</taxon>
    </lineage>
</organism>
<dbReference type="RefSeq" id="WP_012622050.1">
    <property type="nucleotide sequence ID" value="NC_011854.1"/>
</dbReference>
<dbReference type="EMBL" id="CP001310">
    <property type="protein sequence ID" value="ACL34874.1"/>
    <property type="molecule type" value="Genomic_DNA"/>
</dbReference>